<dbReference type="PANTHER" id="PTHR12149:SF8">
    <property type="entry name" value="PROTEIN-RIBULOSAMINE 3-KINASE"/>
    <property type="match status" value="1"/>
</dbReference>
<dbReference type="Gene3D" id="3.90.1200.10">
    <property type="match status" value="1"/>
</dbReference>
<proteinExistence type="inferred from homology"/>
<dbReference type="AlphaFoldDB" id="A0A917Z0C2"/>
<name>A0A917Z0C2_9ALTE</name>
<comment type="caution">
    <text evidence="3">The sequence shown here is derived from an EMBL/GenBank/DDBJ whole genome shotgun (WGS) entry which is preliminary data.</text>
</comment>
<dbReference type="Gene3D" id="3.30.200.20">
    <property type="entry name" value="Phosphorylase Kinase, domain 1"/>
    <property type="match status" value="1"/>
</dbReference>
<dbReference type="GO" id="GO:0016301">
    <property type="term" value="F:kinase activity"/>
    <property type="evidence" value="ECO:0007669"/>
    <property type="project" value="UniProtKB-UniRule"/>
</dbReference>
<keyword evidence="2" id="KW-0808">Transferase</keyword>
<sequence length="286" mass="33352">MWHFISEQISENLGQDFICEDIRQVHQQFHTRSFRVTDGRQRYFIKVADAAALPRLECESQGLEHLRIEHNIKLPTVICAGRVSQYSFLVLEYLKMSEGSADLWFQFGRSLATLHGTNVQAQYGWDEDNFIGSTIQPNAWQKKWCHFFAEQRIGYLLQLLQEKNILTISVDNVVTSIKQLLAGHCPPASPLHGDLWQGNTGFWKNQPVIFDPAFYYGDRETDIAMTELFGRFPEPFYQGYQETWPLSQDYQYRKPVYQLYHLLNHALLFGGQYIQTAKLHLQHLDS</sequence>
<organism evidence="3 4">
    <name type="scientific">Bowmanella pacifica</name>
    <dbReference type="NCBI Taxonomy" id="502051"/>
    <lineage>
        <taxon>Bacteria</taxon>
        <taxon>Pseudomonadati</taxon>
        <taxon>Pseudomonadota</taxon>
        <taxon>Gammaproteobacteria</taxon>
        <taxon>Alteromonadales</taxon>
        <taxon>Alteromonadaceae</taxon>
        <taxon>Bowmanella</taxon>
    </lineage>
</organism>
<reference evidence="3" key="2">
    <citation type="submission" date="2020-09" db="EMBL/GenBank/DDBJ databases">
        <authorList>
            <person name="Sun Q."/>
            <person name="Zhou Y."/>
        </authorList>
    </citation>
    <scope>NUCLEOTIDE SEQUENCE</scope>
    <source>
        <strain evidence="3">CGMCC 1.7086</strain>
    </source>
</reference>
<dbReference type="PANTHER" id="PTHR12149">
    <property type="entry name" value="FRUCTOSAMINE 3 KINASE-RELATED PROTEIN"/>
    <property type="match status" value="1"/>
</dbReference>
<dbReference type="SUPFAM" id="SSF56112">
    <property type="entry name" value="Protein kinase-like (PK-like)"/>
    <property type="match status" value="1"/>
</dbReference>
<keyword evidence="4" id="KW-1185">Reference proteome</keyword>
<dbReference type="PIRSF" id="PIRSF006221">
    <property type="entry name" value="Ketosamine-3-kinase"/>
    <property type="match status" value="1"/>
</dbReference>
<dbReference type="Pfam" id="PF03881">
    <property type="entry name" value="Fructosamin_kin"/>
    <property type="match status" value="1"/>
</dbReference>
<evidence type="ECO:0000256" key="2">
    <source>
        <dbReference type="PIRNR" id="PIRNR006221"/>
    </source>
</evidence>
<dbReference type="InterPro" id="IPR011009">
    <property type="entry name" value="Kinase-like_dom_sf"/>
</dbReference>
<evidence type="ECO:0008006" key="5">
    <source>
        <dbReference type="Google" id="ProtNLM"/>
    </source>
</evidence>
<gene>
    <name evidence="3" type="ORF">GCM10010982_20550</name>
</gene>
<accession>A0A917Z0C2</accession>
<keyword evidence="2" id="KW-0418">Kinase</keyword>
<dbReference type="InterPro" id="IPR016477">
    <property type="entry name" value="Fructo-/Ketosamine-3-kinase"/>
</dbReference>
<evidence type="ECO:0000313" key="4">
    <source>
        <dbReference type="Proteomes" id="UP000606935"/>
    </source>
</evidence>
<evidence type="ECO:0000313" key="3">
    <source>
        <dbReference type="EMBL" id="GGO69424.1"/>
    </source>
</evidence>
<protein>
    <recommendedName>
        <fullName evidence="5">Fructosamine-3-kinase</fullName>
    </recommendedName>
</protein>
<reference evidence="3" key="1">
    <citation type="journal article" date="2014" name="Int. J. Syst. Evol. Microbiol.">
        <title>Complete genome sequence of Corynebacterium casei LMG S-19264T (=DSM 44701T), isolated from a smear-ripened cheese.</title>
        <authorList>
            <consortium name="US DOE Joint Genome Institute (JGI-PGF)"/>
            <person name="Walter F."/>
            <person name="Albersmeier A."/>
            <person name="Kalinowski J."/>
            <person name="Ruckert C."/>
        </authorList>
    </citation>
    <scope>NUCLEOTIDE SEQUENCE</scope>
    <source>
        <strain evidence="3">CGMCC 1.7086</strain>
    </source>
</reference>
<comment type="similarity">
    <text evidence="1 2">Belongs to the fructosamine kinase family.</text>
</comment>
<dbReference type="EMBL" id="BMLS01000003">
    <property type="protein sequence ID" value="GGO69424.1"/>
    <property type="molecule type" value="Genomic_DNA"/>
</dbReference>
<evidence type="ECO:0000256" key="1">
    <source>
        <dbReference type="ARBA" id="ARBA00009460"/>
    </source>
</evidence>
<dbReference type="Proteomes" id="UP000606935">
    <property type="component" value="Unassembled WGS sequence"/>
</dbReference>